<keyword evidence="3 6" id="KW-0812">Transmembrane</keyword>
<evidence type="ECO:0000256" key="3">
    <source>
        <dbReference type="ARBA" id="ARBA00022692"/>
    </source>
</evidence>
<dbReference type="Pfam" id="PF01810">
    <property type="entry name" value="LysE"/>
    <property type="match status" value="1"/>
</dbReference>
<comment type="caution">
    <text evidence="7">The sequence shown here is derived from an EMBL/GenBank/DDBJ whole genome shotgun (WGS) entry which is preliminary data.</text>
</comment>
<reference evidence="7" key="1">
    <citation type="submission" date="2022-10" db="EMBL/GenBank/DDBJ databases">
        <title>The WGS of Solirubrobacter ginsenosidimutans DSM 21036.</title>
        <authorList>
            <person name="Jiang Z."/>
        </authorList>
    </citation>
    <scope>NUCLEOTIDE SEQUENCE</scope>
    <source>
        <strain evidence="7">DSM 21036</strain>
    </source>
</reference>
<dbReference type="AlphaFoldDB" id="A0A9X3MVY5"/>
<evidence type="ECO:0000313" key="7">
    <source>
        <dbReference type="EMBL" id="MDA0163407.1"/>
    </source>
</evidence>
<protein>
    <submittedName>
        <fullName evidence="7">LysE family translocator</fullName>
    </submittedName>
</protein>
<proteinExistence type="predicted"/>
<comment type="subcellular location">
    <subcellularLocation>
        <location evidence="1">Cell membrane</location>
        <topology evidence="1">Multi-pass membrane protein</topology>
    </subcellularLocation>
</comment>
<evidence type="ECO:0000256" key="1">
    <source>
        <dbReference type="ARBA" id="ARBA00004651"/>
    </source>
</evidence>
<evidence type="ECO:0000256" key="2">
    <source>
        <dbReference type="ARBA" id="ARBA00022475"/>
    </source>
</evidence>
<name>A0A9X3MVY5_9ACTN</name>
<feature type="transmembrane region" description="Helical" evidence="6">
    <location>
        <begin position="41"/>
        <end position="66"/>
    </location>
</feature>
<evidence type="ECO:0000256" key="5">
    <source>
        <dbReference type="ARBA" id="ARBA00023136"/>
    </source>
</evidence>
<evidence type="ECO:0000256" key="4">
    <source>
        <dbReference type="ARBA" id="ARBA00022989"/>
    </source>
</evidence>
<sequence length="201" mass="20382">MPATSTLAFFAAATMALLLIPGPSVLFIVARTLEHGRRGGLVSMLGVESGALLHVLAATAGLSALVTASPHALLAVKLAGAAYLLVLGVRALRGGVGEAGATRGSSRRLFRQGVLVDALNPKTAMFFLAFLPQFIDPAAGSVALQTLVLGLCFVMLATLSDGAYALLAAAVAARARRGTRLKRVSGVAYLGLGAFTALSPG</sequence>
<dbReference type="PIRSF" id="PIRSF006324">
    <property type="entry name" value="LeuE"/>
    <property type="match status" value="1"/>
</dbReference>
<keyword evidence="5 6" id="KW-0472">Membrane</keyword>
<feature type="transmembrane region" description="Helical" evidence="6">
    <location>
        <begin position="147"/>
        <end position="173"/>
    </location>
</feature>
<dbReference type="RefSeq" id="WP_270042650.1">
    <property type="nucleotide sequence ID" value="NZ_JAPDOD010000024.1"/>
</dbReference>
<keyword evidence="4 6" id="KW-1133">Transmembrane helix</keyword>
<evidence type="ECO:0000313" key="8">
    <source>
        <dbReference type="Proteomes" id="UP001149140"/>
    </source>
</evidence>
<keyword evidence="8" id="KW-1185">Reference proteome</keyword>
<evidence type="ECO:0000256" key="6">
    <source>
        <dbReference type="SAM" id="Phobius"/>
    </source>
</evidence>
<dbReference type="PANTHER" id="PTHR30086">
    <property type="entry name" value="ARGININE EXPORTER PROTEIN ARGO"/>
    <property type="match status" value="1"/>
</dbReference>
<feature type="transmembrane region" description="Helical" evidence="6">
    <location>
        <begin position="72"/>
        <end position="92"/>
    </location>
</feature>
<dbReference type="GO" id="GO:0005886">
    <property type="term" value="C:plasma membrane"/>
    <property type="evidence" value="ECO:0007669"/>
    <property type="project" value="UniProtKB-SubCell"/>
</dbReference>
<feature type="transmembrane region" description="Helical" evidence="6">
    <location>
        <begin position="6"/>
        <end position="29"/>
    </location>
</feature>
<dbReference type="InterPro" id="IPR001123">
    <property type="entry name" value="LeuE-type"/>
</dbReference>
<keyword evidence="2" id="KW-1003">Cell membrane</keyword>
<dbReference type="GO" id="GO:0015171">
    <property type="term" value="F:amino acid transmembrane transporter activity"/>
    <property type="evidence" value="ECO:0007669"/>
    <property type="project" value="TreeGrafter"/>
</dbReference>
<gene>
    <name evidence="7" type="ORF">OM076_24250</name>
</gene>
<dbReference type="EMBL" id="JAPDOD010000024">
    <property type="protein sequence ID" value="MDA0163407.1"/>
    <property type="molecule type" value="Genomic_DNA"/>
</dbReference>
<dbReference type="PANTHER" id="PTHR30086:SF20">
    <property type="entry name" value="ARGININE EXPORTER PROTEIN ARGO-RELATED"/>
    <property type="match status" value="1"/>
</dbReference>
<organism evidence="7 8">
    <name type="scientific">Solirubrobacter ginsenosidimutans</name>
    <dbReference type="NCBI Taxonomy" id="490573"/>
    <lineage>
        <taxon>Bacteria</taxon>
        <taxon>Bacillati</taxon>
        <taxon>Actinomycetota</taxon>
        <taxon>Thermoleophilia</taxon>
        <taxon>Solirubrobacterales</taxon>
        <taxon>Solirubrobacteraceae</taxon>
        <taxon>Solirubrobacter</taxon>
    </lineage>
</organism>
<accession>A0A9X3MVY5</accession>
<dbReference type="Proteomes" id="UP001149140">
    <property type="component" value="Unassembled WGS sequence"/>
</dbReference>